<accession>A0A855MQL6</accession>
<dbReference type="RefSeq" id="WP_103876067.1">
    <property type="nucleotide sequence ID" value="NZ_JAHC01000005.1"/>
</dbReference>
<evidence type="ECO:0000313" key="1">
    <source>
        <dbReference type="EMBL" id="POZ89288.1"/>
    </source>
</evidence>
<dbReference type="Proteomes" id="UP000237502">
    <property type="component" value="Unassembled WGS sequence"/>
</dbReference>
<dbReference type="EMBL" id="JAHC01000005">
    <property type="protein sequence ID" value="POZ89288.1"/>
    <property type="molecule type" value="Genomic_DNA"/>
</dbReference>
<evidence type="ECO:0000313" key="2">
    <source>
        <dbReference type="Proteomes" id="UP000237502"/>
    </source>
</evidence>
<dbReference type="AlphaFoldDB" id="A0A855MQL6"/>
<comment type="caution">
    <text evidence="1">The sequence shown here is derived from an EMBL/GenBank/DDBJ whole genome shotgun (WGS) entry which is preliminary data.</text>
</comment>
<sequence length="60" mass="7265">MKHLRYYDLKNIPKEFTPKVPKEIDPFVKKYTLKRKPSAISFYVFEGEEREELVEIIGKF</sequence>
<protein>
    <submittedName>
        <fullName evidence="1">Uncharacterized protein</fullName>
    </submittedName>
</protein>
<proteinExistence type="predicted"/>
<gene>
    <name evidence="1" type="ORF">AA80_01285</name>
</gene>
<reference evidence="1 2" key="1">
    <citation type="submission" date="2014-01" db="EMBL/GenBank/DDBJ databases">
        <title>Comparative genomics of Petrotoga.</title>
        <authorList>
            <person name="Chow K."/>
            <person name="Charchuk R."/>
            <person name="Nesbo C.L."/>
        </authorList>
    </citation>
    <scope>NUCLEOTIDE SEQUENCE [LARGE SCALE GENOMIC DNA]</scope>
    <source>
        <strain evidence="1 2">DSM 13575</strain>
    </source>
</reference>
<name>A0A855MQL6_9BACT</name>
<organism evidence="1 2">
    <name type="scientific">Petrotoga sibirica DSM 13575</name>
    <dbReference type="NCBI Taxonomy" id="1122956"/>
    <lineage>
        <taxon>Bacteria</taxon>
        <taxon>Thermotogati</taxon>
        <taxon>Thermotogota</taxon>
        <taxon>Thermotogae</taxon>
        <taxon>Petrotogales</taxon>
        <taxon>Petrotogaceae</taxon>
        <taxon>Petrotoga</taxon>
    </lineage>
</organism>